<evidence type="ECO:0000256" key="10">
    <source>
        <dbReference type="ARBA" id="ARBA00037238"/>
    </source>
</evidence>
<organism evidence="12 13">
    <name type="scientific">Pycnococcus provasolii</name>
    <dbReference type="NCBI Taxonomy" id="41880"/>
    <lineage>
        <taxon>Eukaryota</taxon>
        <taxon>Viridiplantae</taxon>
        <taxon>Chlorophyta</taxon>
        <taxon>Pseudoscourfieldiophyceae</taxon>
        <taxon>Pseudoscourfieldiales</taxon>
        <taxon>Pycnococcaceae</taxon>
        <taxon>Pycnococcus</taxon>
    </lineage>
</organism>
<reference evidence="12" key="1">
    <citation type="submission" date="2020-10" db="EMBL/GenBank/DDBJ databases">
        <title>Unveiling of a novel bifunctional photoreceptor, Dualchrome1, isolated from a cosmopolitan green alga.</title>
        <authorList>
            <person name="Suzuki S."/>
            <person name="Kawachi M."/>
        </authorList>
    </citation>
    <scope>NUCLEOTIDE SEQUENCE</scope>
    <source>
        <strain evidence="12">NIES 2893</strain>
    </source>
</reference>
<keyword evidence="8 11" id="KW-1133">Transmembrane helix</keyword>
<keyword evidence="13" id="KW-1185">Reference proteome</keyword>
<evidence type="ECO:0000256" key="2">
    <source>
        <dbReference type="ARBA" id="ARBA00007809"/>
    </source>
</evidence>
<dbReference type="PANTHER" id="PTHR10791">
    <property type="entry name" value="RAG1-ACTIVATING PROTEIN 1"/>
    <property type="match status" value="1"/>
</dbReference>
<dbReference type="AlphaFoldDB" id="A0A830HUC5"/>
<keyword evidence="7" id="KW-0677">Repeat</keyword>
<evidence type="ECO:0000256" key="11">
    <source>
        <dbReference type="RuleBase" id="RU910715"/>
    </source>
</evidence>
<proteinExistence type="inferred from homology"/>
<accession>A0A830HUC5</accession>
<keyword evidence="6 11" id="KW-0812">Transmembrane</keyword>
<evidence type="ECO:0000256" key="1">
    <source>
        <dbReference type="ARBA" id="ARBA00004651"/>
    </source>
</evidence>
<feature type="transmembrane region" description="Helical" evidence="11">
    <location>
        <begin position="100"/>
        <end position="118"/>
    </location>
</feature>
<dbReference type="InterPro" id="IPR047664">
    <property type="entry name" value="SWEET"/>
</dbReference>
<protein>
    <recommendedName>
        <fullName evidence="11">Bidirectional sugar transporter SWEET</fullName>
    </recommendedName>
</protein>
<dbReference type="Gene3D" id="1.20.1280.290">
    <property type="match status" value="2"/>
</dbReference>
<gene>
    <name evidence="12" type="ORF">PPROV_000978600</name>
</gene>
<feature type="transmembrane region" description="Helical" evidence="11">
    <location>
        <begin position="67"/>
        <end position="88"/>
    </location>
</feature>
<evidence type="ECO:0000313" key="13">
    <source>
        <dbReference type="Proteomes" id="UP000660262"/>
    </source>
</evidence>
<feature type="transmembrane region" description="Helical" evidence="11">
    <location>
        <begin position="42"/>
        <end position="60"/>
    </location>
</feature>
<evidence type="ECO:0000256" key="3">
    <source>
        <dbReference type="ARBA" id="ARBA00022448"/>
    </source>
</evidence>
<feature type="transmembrane region" description="Helical" evidence="11">
    <location>
        <begin position="130"/>
        <end position="153"/>
    </location>
</feature>
<dbReference type="Pfam" id="PF03083">
    <property type="entry name" value="MtN3_slv"/>
    <property type="match status" value="2"/>
</dbReference>
<dbReference type="PANTHER" id="PTHR10791:SF30">
    <property type="entry name" value="SUGAR TRANSPORTER SWEET1"/>
    <property type="match status" value="1"/>
</dbReference>
<keyword evidence="9 11" id="KW-0472">Membrane</keyword>
<keyword evidence="5 11" id="KW-0762">Sugar transport</keyword>
<feature type="transmembrane region" description="Helical" evidence="11">
    <location>
        <begin position="191"/>
        <end position="211"/>
    </location>
</feature>
<keyword evidence="4" id="KW-1003">Cell membrane</keyword>
<dbReference type="Proteomes" id="UP000660262">
    <property type="component" value="Unassembled WGS sequence"/>
</dbReference>
<sequence>MAASLELLSWVCSLAAIGVFLAPLGIVQAWLRASSTLAYSPLPYLVAASQCVLWAAYALVTPEREPVFWTNVVGLVLELGYIYVFMKFVPTTDKPEAQKAAGAVAVGTTALLAVVKYLSMGDPARLSSLMGTAAAAVCICMYGAPMSVLATVVKTRNVAPLPIGLISMGAVNTALWVWYGTCFTPADMSIVVPNALGLVLSAGQIAIYMYYKDCRAKDDPDPPGGTTQLTAV</sequence>
<evidence type="ECO:0000256" key="5">
    <source>
        <dbReference type="ARBA" id="ARBA00022597"/>
    </source>
</evidence>
<comment type="function">
    <text evidence="11">Mediates both low-affinity uptake and efflux of sugar across the membrane.</text>
</comment>
<comment type="similarity">
    <text evidence="2 11">Belongs to the SWEET sugar transporter family.</text>
</comment>
<evidence type="ECO:0000256" key="4">
    <source>
        <dbReference type="ARBA" id="ARBA00022475"/>
    </source>
</evidence>
<evidence type="ECO:0000256" key="8">
    <source>
        <dbReference type="ARBA" id="ARBA00022989"/>
    </source>
</evidence>
<comment type="caution">
    <text evidence="12">The sequence shown here is derived from an EMBL/GenBank/DDBJ whole genome shotgun (WGS) entry which is preliminary data.</text>
</comment>
<comment type="function">
    <text evidence="10">Mediates both low-affinity uptake and efflux of sugar across the plasma membrane.</text>
</comment>
<evidence type="ECO:0000256" key="7">
    <source>
        <dbReference type="ARBA" id="ARBA00022737"/>
    </source>
</evidence>
<dbReference type="GO" id="GO:0005886">
    <property type="term" value="C:plasma membrane"/>
    <property type="evidence" value="ECO:0007669"/>
    <property type="project" value="UniProtKB-SubCell"/>
</dbReference>
<dbReference type="OrthoDB" id="409725at2759"/>
<dbReference type="EMBL" id="BNJQ01000032">
    <property type="protein sequence ID" value="GHP11056.1"/>
    <property type="molecule type" value="Genomic_DNA"/>
</dbReference>
<evidence type="ECO:0000313" key="12">
    <source>
        <dbReference type="EMBL" id="GHP11056.1"/>
    </source>
</evidence>
<evidence type="ECO:0000256" key="9">
    <source>
        <dbReference type="ARBA" id="ARBA00023136"/>
    </source>
</evidence>
<feature type="transmembrane region" description="Helical" evidence="11">
    <location>
        <begin position="159"/>
        <end position="179"/>
    </location>
</feature>
<keyword evidence="3 11" id="KW-0813">Transport</keyword>
<name>A0A830HUC5_9CHLO</name>
<feature type="transmembrane region" description="Helical" evidence="11">
    <location>
        <begin position="7"/>
        <end position="30"/>
    </location>
</feature>
<dbReference type="GO" id="GO:0051119">
    <property type="term" value="F:sugar transmembrane transporter activity"/>
    <property type="evidence" value="ECO:0007669"/>
    <property type="project" value="InterPro"/>
</dbReference>
<comment type="subcellular location">
    <subcellularLocation>
        <location evidence="1 11">Cell membrane</location>
        <topology evidence="1 11">Multi-pass membrane protein</topology>
    </subcellularLocation>
</comment>
<evidence type="ECO:0000256" key="6">
    <source>
        <dbReference type="ARBA" id="ARBA00022692"/>
    </source>
</evidence>
<dbReference type="InterPro" id="IPR004316">
    <property type="entry name" value="SWEET_rpt"/>
</dbReference>